<comment type="caution">
    <text evidence="1">The sequence shown here is derived from an EMBL/GenBank/DDBJ whole genome shotgun (WGS) entry which is preliminary data.</text>
</comment>
<organism evidence="1 2">
    <name type="scientific">Portunus trituberculatus</name>
    <name type="common">Swimming crab</name>
    <name type="synonym">Neptunus trituberculatus</name>
    <dbReference type="NCBI Taxonomy" id="210409"/>
    <lineage>
        <taxon>Eukaryota</taxon>
        <taxon>Metazoa</taxon>
        <taxon>Ecdysozoa</taxon>
        <taxon>Arthropoda</taxon>
        <taxon>Crustacea</taxon>
        <taxon>Multicrustacea</taxon>
        <taxon>Malacostraca</taxon>
        <taxon>Eumalacostraca</taxon>
        <taxon>Eucarida</taxon>
        <taxon>Decapoda</taxon>
        <taxon>Pleocyemata</taxon>
        <taxon>Brachyura</taxon>
        <taxon>Eubrachyura</taxon>
        <taxon>Portunoidea</taxon>
        <taxon>Portunidae</taxon>
        <taxon>Portuninae</taxon>
        <taxon>Portunus</taxon>
    </lineage>
</organism>
<keyword evidence="2" id="KW-1185">Reference proteome</keyword>
<dbReference type="Proteomes" id="UP000324222">
    <property type="component" value="Unassembled WGS sequence"/>
</dbReference>
<sequence length="127" mass="13579">MVVVAVGGLRLDRGRWAVGRWMEAAGTAAAVGVGVPIDQVGGESSTVFPHFYSSLLHLPTPWQRSLPIFRLVIAISHRRTPRGLKGHSLVLALSVCTGTTAVTLSTNTLSTIGQQICRFTSSVRDPE</sequence>
<accession>A0A5B7FUU7</accession>
<protein>
    <submittedName>
        <fullName evidence="1">Uncharacterized protein</fullName>
    </submittedName>
</protein>
<proteinExistence type="predicted"/>
<dbReference type="AlphaFoldDB" id="A0A5B7FUU7"/>
<evidence type="ECO:0000313" key="1">
    <source>
        <dbReference type="EMBL" id="MPC48084.1"/>
    </source>
</evidence>
<evidence type="ECO:0000313" key="2">
    <source>
        <dbReference type="Proteomes" id="UP000324222"/>
    </source>
</evidence>
<name>A0A5B7FUU7_PORTR</name>
<dbReference type="EMBL" id="VSRR010008098">
    <property type="protein sequence ID" value="MPC48084.1"/>
    <property type="molecule type" value="Genomic_DNA"/>
</dbReference>
<gene>
    <name evidence="1" type="ORF">E2C01_041849</name>
</gene>
<reference evidence="1 2" key="1">
    <citation type="submission" date="2019-05" db="EMBL/GenBank/DDBJ databases">
        <title>Another draft genome of Portunus trituberculatus and its Hox gene families provides insights of decapod evolution.</title>
        <authorList>
            <person name="Jeong J.-H."/>
            <person name="Song I."/>
            <person name="Kim S."/>
            <person name="Choi T."/>
            <person name="Kim D."/>
            <person name="Ryu S."/>
            <person name="Kim W."/>
        </authorList>
    </citation>
    <scope>NUCLEOTIDE SEQUENCE [LARGE SCALE GENOMIC DNA]</scope>
    <source>
        <tissue evidence="1">Muscle</tissue>
    </source>
</reference>